<protein>
    <submittedName>
        <fullName evidence="1">Uncharacterized protein</fullName>
    </submittedName>
</protein>
<reference evidence="1" key="1">
    <citation type="submission" date="2021-05" db="EMBL/GenBank/DDBJ databases">
        <authorList>
            <person name="Alioto T."/>
            <person name="Alioto T."/>
            <person name="Gomez Garrido J."/>
        </authorList>
    </citation>
    <scope>NUCLEOTIDE SEQUENCE</scope>
</reference>
<dbReference type="AlphaFoldDB" id="A0A8D9FGC2"/>
<proteinExistence type="predicted"/>
<accession>A0A8D9FGC2</accession>
<organism evidence="1">
    <name type="scientific">Cacopsylla melanoneura</name>
    <dbReference type="NCBI Taxonomy" id="428564"/>
    <lineage>
        <taxon>Eukaryota</taxon>
        <taxon>Metazoa</taxon>
        <taxon>Ecdysozoa</taxon>
        <taxon>Arthropoda</taxon>
        <taxon>Hexapoda</taxon>
        <taxon>Insecta</taxon>
        <taxon>Pterygota</taxon>
        <taxon>Neoptera</taxon>
        <taxon>Paraneoptera</taxon>
        <taxon>Hemiptera</taxon>
        <taxon>Sternorrhyncha</taxon>
        <taxon>Psylloidea</taxon>
        <taxon>Psyllidae</taxon>
        <taxon>Psyllinae</taxon>
        <taxon>Cacopsylla</taxon>
    </lineage>
</organism>
<sequence length="132" mass="15436">MRNHVKPFTKFRVALPLTLPFLSFTLKAIFFTFGNIPAVQIMPMKVSIIKTLHSSNKNISTKVFSENVNKLFDQSDLEDEKHFYQGLFQIYNKFNSLGTYLYLLILNTLNNYEVGIALHKLRIEEFLLLLKF</sequence>
<name>A0A8D9FGC2_9HEMI</name>
<evidence type="ECO:0000313" key="1">
    <source>
        <dbReference type="EMBL" id="CAG6787440.1"/>
    </source>
</evidence>
<dbReference type="EMBL" id="HBUF01653937">
    <property type="protein sequence ID" value="CAG6787440.1"/>
    <property type="molecule type" value="Transcribed_RNA"/>
</dbReference>